<dbReference type="PANTHER" id="PTHR30524">
    <property type="entry name" value="MANNITOL-1-PHOSPHATE 5-DEHYDROGENASE"/>
    <property type="match status" value="1"/>
</dbReference>
<keyword evidence="1" id="KW-0560">Oxidoreductase</keyword>
<evidence type="ECO:0000313" key="7">
    <source>
        <dbReference type="Proteomes" id="UP000181899"/>
    </source>
</evidence>
<organism evidence="6 7">
    <name type="scientific">Proteiniclasticum ruminis</name>
    <dbReference type="NCBI Taxonomy" id="398199"/>
    <lineage>
        <taxon>Bacteria</taxon>
        <taxon>Bacillati</taxon>
        <taxon>Bacillota</taxon>
        <taxon>Clostridia</taxon>
        <taxon>Eubacteriales</taxon>
        <taxon>Clostridiaceae</taxon>
        <taxon>Proteiniclasticum</taxon>
    </lineage>
</organism>
<evidence type="ECO:0000256" key="2">
    <source>
        <dbReference type="ARBA" id="ARBA00023027"/>
    </source>
</evidence>
<dbReference type="InterPro" id="IPR013328">
    <property type="entry name" value="6PGD_dom2"/>
</dbReference>
<evidence type="ECO:0000259" key="5">
    <source>
        <dbReference type="Pfam" id="PF08125"/>
    </source>
</evidence>
<dbReference type="Gene3D" id="3.40.50.720">
    <property type="entry name" value="NAD(P)-binding Rossmann-like Domain"/>
    <property type="match status" value="1"/>
</dbReference>
<dbReference type="SUPFAM" id="SSF51735">
    <property type="entry name" value="NAD(P)-binding Rossmann-fold domains"/>
    <property type="match status" value="1"/>
</dbReference>
<accession>A0A1I5BRK3</accession>
<dbReference type="EMBL" id="FOVK01000005">
    <property type="protein sequence ID" value="SFN77375.1"/>
    <property type="molecule type" value="Genomic_DNA"/>
</dbReference>
<evidence type="ECO:0000256" key="3">
    <source>
        <dbReference type="ARBA" id="ARBA00048615"/>
    </source>
</evidence>
<dbReference type="InterPro" id="IPR013118">
    <property type="entry name" value="Mannitol_DH_C"/>
</dbReference>
<dbReference type="Pfam" id="PF08125">
    <property type="entry name" value="Mannitol_dh_C"/>
    <property type="match status" value="1"/>
</dbReference>
<dbReference type="SUPFAM" id="SSF48179">
    <property type="entry name" value="6-phosphogluconate dehydrogenase C-terminal domain-like"/>
    <property type="match status" value="1"/>
</dbReference>
<dbReference type="GO" id="GO:0005829">
    <property type="term" value="C:cytosol"/>
    <property type="evidence" value="ECO:0007669"/>
    <property type="project" value="TreeGrafter"/>
</dbReference>
<gene>
    <name evidence="6" type="ORF">SAMN04488695_10529</name>
</gene>
<evidence type="ECO:0000313" key="6">
    <source>
        <dbReference type="EMBL" id="SFN77375.1"/>
    </source>
</evidence>
<dbReference type="OrthoDB" id="9768714at2"/>
<sequence length="488" mass="56494">MLKNIKDVVEKKYGNKKEMILQYGEGNFLRAFCDWMVEEANEEGLFEGSIVLVQPISFGMVDKINEQEGLYTLIMRGLENGEKVERTKVITSVSRGLNPFEDYEGYMKLAESEDLKIVISNTTEAGISYVAGDVLEDQLPKAFPAKVLKFLYHRYNHFQGDKERGLLFLPVELIDNNGPELRRIVLQYAKEWNLPEEFIQWMEETCYFANTLVDRIVTGYPRDEVKEYHEKFGYEDNLLVTSEVFNLWVIEAPKKYESLFPIHKTKANVIFTDDVRPYKKRKVRILNGGHTSTVLAAYLAGHDFVGQFIEDETFNGFLRSLIFEEIIPTIDLPKEELKEFAEAVFERFGNPYIKHRLLDISLNSVSKFTARCLPSLLDFEKENGKLPERMVFSLAALLKFYQVEKKEEGYVGVRENGEAYPVKDDEDKLAYFEKAWKEMALPDLVKDVLGKEDLWQRNLLEVPGLYEATLKHLEKITRDGVISTLKTL</sequence>
<dbReference type="Pfam" id="PF01232">
    <property type="entry name" value="Mannitol_dh"/>
    <property type="match status" value="1"/>
</dbReference>
<feature type="domain" description="Mannitol dehydrogenase N-terminal" evidence="4">
    <location>
        <begin position="19"/>
        <end position="255"/>
    </location>
</feature>
<dbReference type="InterPro" id="IPR013131">
    <property type="entry name" value="Mannitol_DH_N"/>
</dbReference>
<dbReference type="InterPro" id="IPR008927">
    <property type="entry name" value="6-PGluconate_DH-like_C_sf"/>
</dbReference>
<dbReference type="Proteomes" id="UP000181899">
    <property type="component" value="Unassembled WGS sequence"/>
</dbReference>
<dbReference type="InterPro" id="IPR036291">
    <property type="entry name" value="NAD(P)-bd_dom_sf"/>
</dbReference>
<dbReference type="RefSeq" id="WP_074911994.1">
    <property type="nucleotide sequence ID" value="NZ_FOVK01000005.1"/>
</dbReference>
<dbReference type="AlphaFoldDB" id="A0A1I5BRK3"/>
<dbReference type="GO" id="GO:0019592">
    <property type="term" value="P:mannitol catabolic process"/>
    <property type="evidence" value="ECO:0007669"/>
    <property type="project" value="TreeGrafter"/>
</dbReference>
<dbReference type="GO" id="GO:0009026">
    <property type="term" value="F:tagaturonate reductase activity"/>
    <property type="evidence" value="ECO:0007669"/>
    <property type="project" value="TreeGrafter"/>
</dbReference>
<keyword evidence="7" id="KW-1185">Reference proteome</keyword>
<evidence type="ECO:0000259" key="4">
    <source>
        <dbReference type="Pfam" id="PF01232"/>
    </source>
</evidence>
<feature type="domain" description="Mannitol dehydrogenase C-terminal" evidence="5">
    <location>
        <begin position="274"/>
        <end position="476"/>
    </location>
</feature>
<dbReference type="Gene3D" id="1.10.1040.10">
    <property type="entry name" value="N-(1-d-carboxylethyl)-l-norvaline Dehydrogenase, domain 2"/>
    <property type="match status" value="1"/>
</dbReference>
<dbReference type="eggNOG" id="COG0246">
    <property type="taxonomic scope" value="Bacteria"/>
</dbReference>
<name>A0A1I5BRK3_9CLOT</name>
<comment type="catalytic activity">
    <reaction evidence="3">
        <text>D-mannitol 1-phosphate + NAD(+) = beta-D-fructose 6-phosphate + NADH + H(+)</text>
        <dbReference type="Rhea" id="RHEA:19661"/>
        <dbReference type="ChEBI" id="CHEBI:15378"/>
        <dbReference type="ChEBI" id="CHEBI:57540"/>
        <dbReference type="ChEBI" id="CHEBI:57634"/>
        <dbReference type="ChEBI" id="CHEBI:57945"/>
        <dbReference type="ChEBI" id="CHEBI:61381"/>
        <dbReference type="EC" id="1.1.1.17"/>
    </reaction>
</comment>
<proteinExistence type="predicted"/>
<keyword evidence="2" id="KW-0520">NAD</keyword>
<dbReference type="STRING" id="398199.SAMN05421804_102238"/>
<evidence type="ECO:0000256" key="1">
    <source>
        <dbReference type="ARBA" id="ARBA00023002"/>
    </source>
</evidence>
<dbReference type="GO" id="GO:0008926">
    <property type="term" value="F:mannitol-1-phosphate 5-dehydrogenase activity"/>
    <property type="evidence" value="ECO:0007669"/>
    <property type="project" value="UniProtKB-EC"/>
</dbReference>
<reference evidence="6 7" key="1">
    <citation type="submission" date="2016-10" db="EMBL/GenBank/DDBJ databases">
        <authorList>
            <person name="de Groot N.N."/>
        </authorList>
    </citation>
    <scope>NUCLEOTIDE SEQUENCE [LARGE SCALE GENOMIC DNA]</scope>
    <source>
        <strain evidence="6 7">ML2</strain>
    </source>
</reference>
<dbReference type="NCBIfam" id="NF002969">
    <property type="entry name" value="PRK03643.1"/>
    <property type="match status" value="1"/>
</dbReference>
<protein>
    <submittedName>
        <fullName evidence="6">Tagaturonate reductase</fullName>
    </submittedName>
</protein>
<dbReference type="GO" id="GO:0019698">
    <property type="term" value="P:D-galacturonate catabolic process"/>
    <property type="evidence" value="ECO:0007669"/>
    <property type="project" value="TreeGrafter"/>
</dbReference>
<dbReference type="PANTHER" id="PTHR30524:SF0">
    <property type="entry name" value="ALTRONATE OXIDOREDUCTASE-RELATED"/>
    <property type="match status" value="1"/>
</dbReference>